<gene>
    <name evidence="2" type="ORF">HaLaN_27374</name>
</gene>
<comment type="caution">
    <text evidence="2">The sequence shown here is derived from an EMBL/GenBank/DDBJ whole genome shotgun (WGS) entry which is preliminary data.</text>
</comment>
<feature type="region of interest" description="Disordered" evidence="1">
    <location>
        <begin position="50"/>
        <end position="77"/>
    </location>
</feature>
<organism evidence="2 3">
    <name type="scientific">Haematococcus lacustris</name>
    <name type="common">Green alga</name>
    <name type="synonym">Haematococcus pluvialis</name>
    <dbReference type="NCBI Taxonomy" id="44745"/>
    <lineage>
        <taxon>Eukaryota</taxon>
        <taxon>Viridiplantae</taxon>
        <taxon>Chlorophyta</taxon>
        <taxon>core chlorophytes</taxon>
        <taxon>Chlorophyceae</taxon>
        <taxon>CS clade</taxon>
        <taxon>Chlamydomonadales</taxon>
        <taxon>Haematococcaceae</taxon>
        <taxon>Haematococcus</taxon>
    </lineage>
</organism>
<dbReference type="Proteomes" id="UP000485058">
    <property type="component" value="Unassembled WGS sequence"/>
</dbReference>
<evidence type="ECO:0000313" key="2">
    <source>
        <dbReference type="EMBL" id="GFH28821.1"/>
    </source>
</evidence>
<reference evidence="2 3" key="1">
    <citation type="submission" date="2020-02" db="EMBL/GenBank/DDBJ databases">
        <title>Draft genome sequence of Haematococcus lacustris strain NIES-144.</title>
        <authorList>
            <person name="Morimoto D."/>
            <person name="Nakagawa S."/>
            <person name="Yoshida T."/>
            <person name="Sawayama S."/>
        </authorList>
    </citation>
    <scope>NUCLEOTIDE SEQUENCE [LARGE SCALE GENOMIC DNA]</scope>
    <source>
        <strain evidence="2 3">NIES-144</strain>
    </source>
</reference>
<feature type="compositionally biased region" description="Basic and acidic residues" evidence="1">
    <location>
        <begin position="67"/>
        <end position="77"/>
    </location>
</feature>
<evidence type="ECO:0000313" key="3">
    <source>
        <dbReference type="Proteomes" id="UP000485058"/>
    </source>
</evidence>
<accession>A0A6A0A8P0</accession>
<evidence type="ECO:0000256" key="1">
    <source>
        <dbReference type="SAM" id="MobiDB-lite"/>
    </source>
</evidence>
<name>A0A6A0A8P0_HAELA</name>
<keyword evidence="3" id="KW-1185">Reference proteome</keyword>
<dbReference type="EMBL" id="BLLF01004053">
    <property type="protein sequence ID" value="GFH28821.1"/>
    <property type="molecule type" value="Genomic_DNA"/>
</dbReference>
<proteinExistence type="predicted"/>
<sequence>MHGLQRCGPSGSIRGCVSCQHRFPGLRKRVGVAAQGNNCAVATSCTQSSRMKRSMQSSATPLTPEGLAEHAHSAGAC</sequence>
<dbReference type="AlphaFoldDB" id="A0A6A0A8P0"/>
<protein>
    <submittedName>
        <fullName evidence="2">Uncharacterized protein</fullName>
    </submittedName>
</protein>